<dbReference type="EMBL" id="JADEWL010000138">
    <property type="protein sequence ID" value="MBE9216099.1"/>
    <property type="molecule type" value="Genomic_DNA"/>
</dbReference>
<accession>A0A8J7FEL1</accession>
<protein>
    <submittedName>
        <fullName evidence="1">Uncharacterized protein</fullName>
    </submittedName>
</protein>
<name>A0A8J7FEL1_9CYAN</name>
<evidence type="ECO:0000313" key="2">
    <source>
        <dbReference type="Proteomes" id="UP000620559"/>
    </source>
</evidence>
<keyword evidence="2" id="KW-1185">Reference proteome</keyword>
<dbReference type="AlphaFoldDB" id="A0A8J7FEL1"/>
<organism evidence="1 2">
    <name type="scientific">Plectonema cf. radiosum LEGE 06105</name>
    <dbReference type="NCBI Taxonomy" id="945769"/>
    <lineage>
        <taxon>Bacteria</taxon>
        <taxon>Bacillati</taxon>
        <taxon>Cyanobacteriota</taxon>
        <taxon>Cyanophyceae</taxon>
        <taxon>Oscillatoriophycideae</taxon>
        <taxon>Oscillatoriales</taxon>
        <taxon>Microcoleaceae</taxon>
        <taxon>Plectonema</taxon>
    </lineage>
</organism>
<evidence type="ECO:0000313" key="1">
    <source>
        <dbReference type="EMBL" id="MBE9216099.1"/>
    </source>
</evidence>
<comment type="caution">
    <text evidence="1">The sequence shown here is derived from an EMBL/GenBank/DDBJ whole genome shotgun (WGS) entry which is preliminary data.</text>
</comment>
<dbReference type="Proteomes" id="UP000620559">
    <property type="component" value="Unassembled WGS sequence"/>
</dbReference>
<dbReference type="RefSeq" id="WP_193924488.1">
    <property type="nucleotide sequence ID" value="NZ_JADEWL010000138.1"/>
</dbReference>
<gene>
    <name evidence="1" type="ORF">IQ247_26135</name>
</gene>
<reference evidence="1" key="1">
    <citation type="submission" date="2020-10" db="EMBL/GenBank/DDBJ databases">
        <authorList>
            <person name="Castelo-Branco R."/>
            <person name="Eusebio N."/>
            <person name="Adriana R."/>
            <person name="Vieira A."/>
            <person name="Brugerolle De Fraissinette N."/>
            <person name="Rezende De Castro R."/>
            <person name="Schneider M.P."/>
            <person name="Vasconcelos V."/>
            <person name="Leao P.N."/>
        </authorList>
    </citation>
    <scope>NUCLEOTIDE SEQUENCE</scope>
    <source>
        <strain evidence="1">LEGE 06105</strain>
    </source>
</reference>
<proteinExistence type="predicted"/>
<sequence length="63" mass="7214">MPEHRTHSTYKLPVGSVVILLGKNTFKTTFSIDGSKIVRVDIRQKDFLTCILEKGQFAEKYLD</sequence>